<protein>
    <submittedName>
        <fullName evidence="1">Uncharacterized protein</fullName>
    </submittedName>
</protein>
<evidence type="ECO:0000313" key="2">
    <source>
        <dbReference type="Proteomes" id="UP000276260"/>
    </source>
</evidence>
<keyword evidence="2" id="KW-1185">Reference proteome</keyword>
<dbReference type="OrthoDB" id="892099at2"/>
<reference evidence="1 2" key="1">
    <citation type="submission" date="2018-11" db="EMBL/GenBank/DDBJ databases">
        <title>Draft genome analysis of Rheinheimera mesophila isolated from an industrial waste site.</title>
        <authorList>
            <person name="Yu Q."/>
            <person name="Qi Y."/>
            <person name="Zhang H."/>
            <person name="Lu Y."/>
            <person name="Pu J."/>
        </authorList>
    </citation>
    <scope>NUCLEOTIDE SEQUENCE [LARGE SCALE GENOMIC DNA]</scope>
    <source>
        <strain evidence="1 2">IITR13</strain>
    </source>
</reference>
<dbReference type="AlphaFoldDB" id="A0A3P3QSJ1"/>
<sequence>MAEEKYIGYIKYEGELVKDGLMDARRQAKSLLAFDSAVRYFIAKQAPDFRNLDFEIPVRVRKGSWEALIPETVAGWVQAGLGVVATAYFTKAAQKMAEKDFADYGITDLFRKAVEAIKWFVRIGKHMGDVAIREFKNVKFTDDRSMIGIINENGETLFVPKYILDLYVNTNPKLIEDLATNVQEGRNLAIGSVQNGVVDEETIGPADKKIFCDEDDEPEDVLFPELVHGDYVALEGEVTRENKMSNSMGFKYNEHVLTAYPEVGSIVRYKPLLFLKCRLYGTVSRLDEKGRIGARRPKLYFSNLEPLEEQSINLDLFD</sequence>
<evidence type="ECO:0000313" key="1">
    <source>
        <dbReference type="EMBL" id="RRJ24035.1"/>
    </source>
</evidence>
<accession>A0A3P3QSJ1</accession>
<comment type="caution">
    <text evidence="1">The sequence shown here is derived from an EMBL/GenBank/DDBJ whole genome shotgun (WGS) entry which is preliminary data.</text>
</comment>
<dbReference type="Proteomes" id="UP000276260">
    <property type="component" value="Unassembled WGS sequence"/>
</dbReference>
<organism evidence="1 2">
    <name type="scientific">Rheinheimera mesophila</name>
    <dbReference type="NCBI Taxonomy" id="1547515"/>
    <lineage>
        <taxon>Bacteria</taxon>
        <taxon>Pseudomonadati</taxon>
        <taxon>Pseudomonadota</taxon>
        <taxon>Gammaproteobacteria</taxon>
        <taxon>Chromatiales</taxon>
        <taxon>Chromatiaceae</taxon>
        <taxon>Rheinheimera</taxon>
    </lineage>
</organism>
<dbReference type="RefSeq" id="WP_046518871.1">
    <property type="nucleotide sequence ID" value="NZ_LAVS01000005.1"/>
</dbReference>
<name>A0A3P3QSJ1_9GAMM</name>
<proteinExistence type="predicted"/>
<dbReference type="EMBL" id="RRCF01000001">
    <property type="protein sequence ID" value="RRJ24035.1"/>
    <property type="molecule type" value="Genomic_DNA"/>
</dbReference>
<gene>
    <name evidence="1" type="ORF">EIK76_08290</name>
</gene>